<dbReference type="InterPro" id="IPR006910">
    <property type="entry name" value="Rad21_Rec8_N"/>
</dbReference>
<gene>
    <name evidence="6" type="ORF">EMCG_06251</name>
</gene>
<evidence type="ECO:0000259" key="4">
    <source>
        <dbReference type="Pfam" id="PF04824"/>
    </source>
</evidence>
<evidence type="ECO:0000256" key="2">
    <source>
        <dbReference type="ARBA" id="ARBA00009870"/>
    </source>
</evidence>
<evidence type="ECO:0000313" key="7">
    <source>
        <dbReference type="Proteomes" id="UP000034164"/>
    </source>
</evidence>
<dbReference type="InterPro" id="IPR039781">
    <property type="entry name" value="Rad21/Rec8-like"/>
</dbReference>
<accession>A0A0G2JBT5</accession>
<reference evidence="7" key="1">
    <citation type="journal article" date="2015" name="PLoS Genet.">
        <title>The dynamic genome and transcriptome of the human fungal pathogen Blastomyces and close relative Emmonsia.</title>
        <authorList>
            <person name="Munoz J.F."/>
            <person name="Gauthier G.M."/>
            <person name="Desjardins C.A."/>
            <person name="Gallo J.E."/>
            <person name="Holder J."/>
            <person name="Sullivan T.D."/>
            <person name="Marty A.J."/>
            <person name="Carmen J.C."/>
            <person name="Chen Z."/>
            <person name="Ding L."/>
            <person name="Gujja S."/>
            <person name="Magrini V."/>
            <person name="Misas E."/>
            <person name="Mitreva M."/>
            <person name="Priest M."/>
            <person name="Saif S."/>
            <person name="Whiston E.A."/>
            <person name="Young S."/>
            <person name="Zeng Q."/>
            <person name="Goldman W.E."/>
            <person name="Mardis E.R."/>
            <person name="Taylor J.W."/>
            <person name="McEwen J.G."/>
            <person name="Clay O.K."/>
            <person name="Klein B.S."/>
            <person name="Cuomo C.A."/>
        </authorList>
    </citation>
    <scope>NUCLEOTIDE SEQUENCE [LARGE SCALE GENOMIC DNA]</scope>
    <source>
        <strain evidence="7">UAMH 3008</strain>
    </source>
</reference>
<dbReference type="GO" id="GO:1990414">
    <property type="term" value="P:replication-born double-strand break repair via sister chromatid exchange"/>
    <property type="evidence" value="ECO:0007669"/>
    <property type="project" value="TreeGrafter"/>
</dbReference>
<dbReference type="InterPro" id="IPR023093">
    <property type="entry name" value="ScpA-like_C"/>
</dbReference>
<organism evidence="6 7">
    <name type="scientific">[Emmonsia] crescens</name>
    <dbReference type="NCBI Taxonomy" id="73230"/>
    <lineage>
        <taxon>Eukaryota</taxon>
        <taxon>Fungi</taxon>
        <taxon>Dikarya</taxon>
        <taxon>Ascomycota</taxon>
        <taxon>Pezizomycotina</taxon>
        <taxon>Eurotiomycetes</taxon>
        <taxon>Eurotiomycetidae</taxon>
        <taxon>Onygenales</taxon>
        <taxon>Ajellomycetaceae</taxon>
        <taxon>Emergomyces</taxon>
    </lineage>
</organism>
<dbReference type="EMBL" id="LCZI01000155">
    <property type="protein sequence ID" value="KKZ68041.1"/>
    <property type="molecule type" value="Genomic_DNA"/>
</dbReference>
<dbReference type="GO" id="GO:0005634">
    <property type="term" value="C:nucleus"/>
    <property type="evidence" value="ECO:0007669"/>
    <property type="project" value="UniProtKB-SubCell"/>
</dbReference>
<dbReference type="FunFam" id="1.10.10.580:FF:000004">
    <property type="entry name" value="Double-strand-break repair protein rad21"/>
    <property type="match status" value="1"/>
</dbReference>
<feature type="domain" description="Rad21/Rec8-like protein N-terminal" evidence="5">
    <location>
        <begin position="1"/>
        <end position="100"/>
    </location>
</feature>
<comment type="caution">
    <text evidence="6">The sequence shown here is derived from an EMBL/GenBank/DDBJ whole genome shotgun (WGS) entry which is preliminary data.</text>
</comment>
<dbReference type="InterPro" id="IPR036390">
    <property type="entry name" value="WH_DNA-bd_sf"/>
</dbReference>
<keyword evidence="3" id="KW-0539">Nucleus</keyword>
<dbReference type="Pfam" id="PF04825">
    <property type="entry name" value="Rad21_Rec8_N"/>
    <property type="match status" value="1"/>
</dbReference>
<feature type="domain" description="Rad21/Rec8-like protein C-terminal eukaryotic" evidence="4">
    <location>
        <begin position="530"/>
        <end position="566"/>
    </location>
</feature>
<dbReference type="PANTHER" id="PTHR12585:SF69">
    <property type="entry name" value="FI11703P"/>
    <property type="match status" value="1"/>
</dbReference>
<evidence type="ECO:0000256" key="1">
    <source>
        <dbReference type="ARBA" id="ARBA00004123"/>
    </source>
</evidence>
<protein>
    <submittedName>
        <fullName evidence="6">Cohesin complex subunit SCC1</fullName>
    </submittedName>
</protein>
<dbReference type="GO" id="GO:0030892">
    <property type="term" value="C:mitotic cohesin complex"/>
    <property type="evidence" value="ECO:0007669"/>
    <property type="project" value="TreeGrafter"/>
</dbReference>
<name>A0A0G2JBT5_9EURO</name>
<dbReference type="PANTHER" id="PTHR12585">
    <property type="entry name" value="SCC1 / RAD21 FAMILY MEMBER"/>
    <property type="match status" value="1"/>
</dbReference>
<comment type="similarity">
    <text evidence="2">Belongs to the rad21 family.</text>
</comment>
<dbReference type="GO" id="GO:0007064">
    <property type="term" value="P:mitotic sister chromatid cohesion"/>
    <property type="evidence" value="ECO:0007669"/>
    <property type="project" value="TreeGrafter"/>
</dbReference>
<comment type="subcellular location">
    <subcellularLocation>
        <location evidence="1">Nucleus</location>
    </subcellularLocation>
</comment>
<dbReference type="Gene3D" id="1.10.10.580">
    <property type="entry name" value="Structural maintenance of chromosome 1. Chain E"/>
    <property type="match status" value="1"/>
</dbReference>
<dbReference type="CDD" id="cd21788">
    <property type="entry name" value="Rad21_Rec8_M_SpRad21p-like"/>
    <property type="match status" value="1"/>
</dbReference>
<dbReference type="Proteomes" id="UP000034164">
    <property type="component" value="Unassembled WGS sequence"/>
</dbReference>
<dbReference type="GO" id="GO:0003682">
    <property type="term" value="F:chromatin binding"/>
    <property type="evidence" value="ECO:0007669"/>
    <property type="project" value="TreeGrafter"/>
</dbReference>
<dbReference type="AlphaFoldDB" id="A0A0G2JBT5"/>
<evidence type="ECO:0000313" key="6">
    <source>
        <dbReference type="EMBL" id="KKZ68041.1"/>
    </source>
</evidence>
<dbReference type="SUPFAM" id="SSF46785">
    <property type="entry name" value="Winged helix' DNA-binding domain"/>
    <property type="match status" value="1"/>
</dbReference>
<sequence>MFYSETLLSKTGPLARVWLSANLERKLTKSHILQSDIESSVSAIVDQGQAPMALRLSGQLLLGVVRIYSRKTRYLLDDCNEALMKIKMAFRLTNNNDLPSSVTLPAGGITLPDVLTESDLFMNLDTSVLFSQPMPQLGAEGKRPASSLGWSSQLLPESAATQRFATPIERPRLEDDTGLVLDLGEDDMPLGHDTSIEVGRDAPAPRPVGEDLFSDDHRTFDDDFELDHGDAGIRFGKPSAEEDAHDNVDNFLQQDDDVQMGGFEEELGVPIAEEDTTVVAAEEPSEFLRDSQSPLSSVRSSVVRDLDDSFMNEAIRQPHRVKRRKIIQPDVDTVISTHQIKEQQADRSSILKPASILPRDPLLLTLMNMQKNGDFVSSVMGGNNESWAPELREMLSINAVRQSSELKRKRDSGIADMDVDGADKMPRLDLGEEDGYLHADEGVELGGDTTLNQQSEIHIAGDEERPHDLSDDEAAGYQADGFNDSSSVVHPAESGPISLGTQHAVHLLRDRFGGEPSSEGASQSKKTSVIFQDLLPEQTTSKSDATKMFFEVLVLATKDAVKVEQNPGTIGGRLRIRAKQGLWGSWAETEAGGEIAAQTPEIAA</sequence>
<evidence type="ECO:0000259" key="5">
    <source>
        <dbReference type="Pfam" id="PF04825"/>
    </source>
</evidence>
<dbReference type="OrthoDB" id="10071381at2759"/>
<dbReference type="VEuPathDB" id="FungiDB:EMCG_06251"/>
<evidence type="ECO:0000256" key="3">
    <source>
        <dbReference type="ARBA" id="ARBA00023242"/>
    </source>
</evidence>
<dbReference type="InterPro" id="IPR006909">
    <property type="entry name" value="Rad21/Rec8_C_eu"/>
</dbReference>
<dbReference type="Pfam" id="PF04824">
    <property type="entry name" value="Rad21_Rec8"/>
    <property type="match status" value="1"/>
</dbReference>
<proteinExistence type="inferred from homology"/>